<evidence type="ECO:0000313" key="1">
    <source>
        <dbReference type="EMBL" id="XBQ23984.1"/>
    </source>
</evidence>
<dbReference type="PANTHER" id="PTHR37466:SF1">
    <property type="entry name" value="SLR1628 PROTEIN"/>
    <property type="match status" value="1"/>
</dbReference>
<dbReference type="RefSeq" id="WP_349352384.1">
    <property type="nucleotide sequence ID" value="NZ_CP157804.1"/>
</dbReference>
<organism evidence="1">
    <name type="scientific">Flagellimonas sp. MMG031</name>
    <dbReference type="NCBI Taxonomy" id="3158549"/>
    <lineage>
        <taxon>Bacteria</taxon>
        <taxon>Pseudomonadati</taxon>
        <taxon>Bacteroidota</taxon>
        <taxon>Flavobacteriia</taxon>
        <taxon>Flavobacteriales</taxon>
        <taxon>Flavobacteriaceae</taxon>
        <taxon>Flagellimonas</taxon>
    </lineage>
</organism>
<sequence>MDKNVLGSSLISCCLEPKTGYYRDGFCKTGIDDTGKHVVCAIMTDEFLQFSKSKGNDLITPMPFYQFPGLKAGDKWCLCASRWKEAYLEGVAPPVVLEATHEKALKYVSFESLLEHKA</sequence>
<name>A0AAU7N0I4_9FLAO</name>
<proteinExistence type="predicted"/>
<protein>
    <submittedName>
        <fullName evidence="1">DUF2237 domain-containing protein</fullName>
    </submittedName>
</protein>
<dbReference type="AlphaFoldDB" id="A0AAU7N0I4"/>
<dbReference type="KEGG" id="fld:ABNE31_03470"/>
<dbReference type="PANTHER" id="PTHR37466">
    <property type="entry name" value="SLR1628 PROTEIN"/>
    <property type="match status" value="1"/>
</dbReference>
<accession>A0AAU7N0I4</accession>
<dbReference type="Gene3D" id="3.30.56.110">
    <property type="entry name" value="Protein of unknown function DUF2237"/>
    <property type="match status" value="1"/>
</dbReference>
<reference evidence="1" key="1">
    <citation type="submission" date="2024-05" db="EMBL/GenBank/DDBJ databases">
        <title>Draft Genome Sequences of Flagellimonas sp. MMG031 and Marinobacter sp. MMG032 Isolated from the dinoflagellate Symbiodinium pilosum.</title>
        <authorList>
            <person name="Shikuma N.J."/>
            <person name="Farrell M.V."/>
        </authorList>
    </citation>
    <scope>NUCLEOTIDE SEQUENCE</scope>
    <source>
        <strain evidence="1">MMG031</strain>
    </source>
</reference>
<dbReference type="EMBL" id="CP157804">
    <property type="protein sequence ID" value="XBQ23984.1"/>
    <property type="molecule type" value="Genomic_DNA"/>
</dbReference>
<dbReference type="InterPro" id="IPR018714">
    <property type="entry name" value="DUF2237"/>
</dbReference>
<gene>
    <name evidence="1" type="ORF">ABNE31_03470</name>
</gene>
<dbReference type="Pfam" id="PF09996">
    <property type="entry name" value="DUF2237"/>
    <property type="match status" value="1"/>
</dbReference>